<dbReference type="EMBL" id="CM043021">
    <property type="protein sequence ID" value="KAI4458406.1"/>
    <property type="molecule type" value="Genomic_DNA"/>
</dbReference>
<reference evidence="1" key="1">
    <citation type="submission" date="2022-04" db="EMBL/GenBank/DDBJ databases">
        <title>Chromosome-scale genome assembly of Holotrichia oblita Faldermann.</title>
        <authorList>
            <person name="Rongchong L."/>
        </authorList>
    </citation>
    <scope>NUCLEOTIDE SEQUENCE</scope>
    <source>
        <strain evidence="1">81SQS9</strain>
    </source>
</reference>
<evidence type="ECO:0000313" key="2">
    <source>
        <dbReference type="Proteomes" id="UP001056778"/>
    </source>
</evidence>
<keyword evidence="2" id="KW-1185">Reference proteome</keyword>
<organism evidence="1 2">
    <name type="scientific">Holotrichia oblita</name>
    <name type="common">Chafer beetle</name>
    <dbReference type="NCBI Taxonomy" id="644536"/>
    <lineage>
        <taxon>Eukaryota</taxon>
        <taxon>Metazoa</taxon>
        <taxon>Ecdysozoa</taxon>
        <taxon>Arthropoda</taxon>
        <taxon>Hexapoda</taxon>
        <taxon>Insecta</taxon>
        <taxon>Pterygota</taxon>
        <taxon>Neoptera</taxon>
        <taxon>Endopterygota</taxon>
        <taxon>Coleoptera</taxon>
        <taxon>Polyphaga</taxon>
        <taxon>Scarabaeiformia</taxon>
        <taxon>Scarabaeidae</taxon>
        <taxon>Melolonthinae</taxon>
        <taxon>Holotrichia</taxon>
    </lineage>
</organism>
<accession>A0ACB9SUE3</accession>
<evidence type="ECO:0000313" key="1">
    <source>
        <dbReference type="EMBL" id="KAI4458406.1"/>
    </source>
</evidence>
<keyword evidence="1" id="KW-0378">Hydrolase</keyword>
<protein>
    <submittedName>
        <fullName evidence="1">Glycosyl hydrolase</fullName>
    </submittedName>
</protein>
<sequence>MASTSKRYCSVPQCNSYVSKDISLHYFPRNSEKLCKQWQQILRIGKPISKYMNECSKHFVASDFIPSGKVESIWDKFVHRHPEKIIDNGTGDIACNSYNFCRKDIQLAKELGVNYYQFSISWTRLFIYNDTNTANQYGLLYYHDILDRLRAGGIKARVTMYYWDLPQKLEDRGGWTNPETIKHFVNYARLLFQNFGHKVKTWITFSRPFQICKFGYGLGIYAPGRSRSGIDDYRCAHNILKAHAEQVSCLKKSLYKILINLFYSMTTPDSAKDSLTSALNSNIIPNREYLLQGSVVDQYVEVLLHRLRGLCDNVDDGAETFYDHEMCFSLCMNSSGNPLVFPLRVRRALDAQDAPYQLRYIGQQELGDKNRPTIVRSSIDVACSASIVEFLQELGCRLDFEYTARGYMFRKGRMKITVSKICKCGGGNKPGENIELISQSYLVELSVLAPSGYDAIAEDMRVFAEQLKPLVHLEKIDYKRL</sequence>
<proteinExistence type="predicted"/>
<gene>
    <name evidence="1" type="ORF">MML48_7g00015878</name>
</gene>
<dbReference type="Proteomes" id="UP001056778">
    <property type="component" value="Chromosome 7"/>
</dbReference>
<comment type="caution">
    <text evidence="1">The sequence shown here is derived from an EMBL/GenBank/DDBJ whole genome shotgun (WGS) entry which is preliminary data.</text>
</comment>
<name>A0ACB9SUE3_HOLOL</name>